<dbReference type="InterPro" id="IPR027417">
    <property type="entry name" value="P-loop_NTPase"/>
</dbReference>
<dbReference type="InterPro" id="IPR003439">
    <property type="entry name" value="ABC_transporter-like_ATP-bd"/>
</dbReference>
<dbReference type="PROSITE" id="PS50893">
    <property type="entry name" value="ABC_TRANSPORTER_2"/>
    <property type="match status" value="1"/>
</dbReference>
<keyword evidence="3" id="KW-0592">Phosphate transport</keyword>
<keyword evidence="9" id="KW-1185">Reference proteome</keyword>
<evidence type="ECO:0000256" key="5">
    <source>
        <dbReference type="ARBA" id="ARBA00022840"/>
    </source>
</evidence>
<keyword evidence="4" id="KW-0547">Nucleotide-binding</keyword>
<feature type="region of interest" description="Disordered" evidence="6">
    <location>
        <begin position="1"/>
        <end position="24"/>
    </location>
</feature>
<evidence type="ECO:0000313" key="8">
    <source>
        <dbReference type="EMBL" id="SDQ38839.1"/>
    </source>
</evidence>
<dbReference type="SUPFAM" id="SSF52540">
    <property type="entry name" value="P-loop containing nucleoside triphosphate hydrolases"/>
    <property type="match status" value="1"/>
</dbReference>
<evidence type="ECO:0000256" key="4">
    <source>
        <dbReference type="ARBA" id="ARBA00022741"/>
    </source>
</evidence>
<name>A0ABY0T7F0_9PROT</name>
<evidence type="ECO:0000256" key="1">
    <source>
        <dbReference type="ARBA" id="ARBA00022448"/>
    </source>
</evidence>
<dbReference type="InterPro" id="IPR003593">
    <property type="entry name" value="AAA+_ATPase"/>
</dbReference>
<dbReference type="GO" id="GO:0005524">
    <property type="term" value="F:ATP binding"/>
    <property type="evidence" value="ECO:0007669"/>
    <property type="project" value="UniProtKB-KW"/>
</dbReference>
<evidence type="ECO:0000256" key="6">
    <source>
        <dbReference type="SAM" id="MobiDB-lite"/>
    </source>
</evidence>
<keyword evidence="2" id="KW-1003">Cell membrane</keyword>
<keyword evidence="2" id="KW-0472">Membrane</keyword>
<keyword evidence="5 8" id="KW-0067">ATP-binding</keyword>
<dbReference type="InterPro" id="IPR005670">
    <property type="entry name" value="PstB-like"/>
</dbReference>
<comment type="caution">
    <text evidence="8">The sequence shown here is derived from an EMBL/GenBank/DDBJ whole genome shotgun (WGS) entry which is preliminary data.</text>
</comment>
<dbReference type="PROSITE" id="PS00211">
    <property type="entry name" value="ABC_TRANSPORTER_1"/>
    <property type="match status" value="1"/>
</dbReference>
<dbReference type="Gene3D" id="3.40.50.300">
    <property type="entry name" value="P-loop containing nucleotide triphosphate hydrolases"/>
    <property type="match status" value="1"/>
</dbReference>
<evidence type="ECO:0000256" key="2">
    <source>
        <dbReference type="ARBA" id="ARBA00022475"/>
    </source>
</evidence>
<evidence type="ECO:0000259" key="7">
    <source>
        <dbReference type="PROSITE" id="PS50893"/>
    </source>
</evidence>
<proteinExistence type="predicted"/>
<gene>
    <name evidence="8" type="ORF">SAMN05216402_0658</name>
</gene>
<reference evidence="8 9" key="1">
    <citation type="submission" date="2016-10" db="EMBL/GenBank/DDBJ databases">
        <authorList>
            <person name="Varghese N."/>
            <person name="Submissions S."/>
        </authorList>
    </citation>
    <scope>NUCLEOTIDE SEQUENCE [LARGE SCALE GENOMIC DNA]</scope>
    <source>
        <strain evidence="8 9">Nl1</strain>
    </source>
</reference>
<dbReference type="Pfam" id="PF00005">
    <property type="entry name" value="ABC_tran"/>
    <property type="match status" value="1"/>
</dbReference>
<evidence type="ECO:0000313" key="9">
    <source>
        <dbReference type="Proteomes" id="UP000183471"/>
    </source>
</evidence>
<accession>A0ABY0T7F0</accession>
<evidence type="ECO:0000256" key="3">
    <source>
        <dbReference type="ARBA" id="ARBA00022592"/>
    </source>
</evidence>
<dbReference type="InterPro" id="IPR017871">
    <property type="entry name" value="ABC_transporter-like_CS"/>
</dbReference>
<dbReference type="PANTHER" id="PTHR43423:SF1">
    <property type="entry name" value="ABC TRANSPORTER I FAMILY MEMBER 17"/>
    <property type="match status" value="1"/>
</dbReference>
<dbReference type="EMBL" id="FNKY01000001">
    <property type="protein sequence ID" value="SDQ38839.1"/>
    <property type="molecule type" value="Genomic_DNA"/>
</dbReference>
<dbReference type="SMART" id="SM00382">
    <property type="entry name" value="AAA"/>
    <property type="match status" value="1"/>
</dbReference>
<dbReference type="CDD" id="cd03260">
    <property type="entry name" value="ABC_PstB_phosphate_transporter"/>
    <property type="match status" value="1"/>
</dbReference>
<protein>
    <submittedName>
        <fullName evidence="8">Phosphate ABC transporter ATP-binding protein, PhoT family</fullName>
    </submittedName>
</protein>
<organism evidence="8 9">
    <name type="scientific">Nitrosospira multiformis</name>
    <dbReference type="NCBI Taxonomy" id="1231"/>
    <lineage>
        <taxon>Bacteria</taxon>
        <taxon>Pseudomonadati</taxon>
        <taxon>Pseudomonadota</taxon>
        <taxon>Betaproteobacteria</taxon>
        <taxon>Nitrosomonadales</taxon>
        <taxon>Nitrosomonadaceae</taxon>
        <taxon>Nitrosospira</taxon>
    </lineage>
</organism>
<sequence>MNSTGTPIPMHADAEQSIGRGNNTYTLGPMQAGPACCDPQPLIQVDNFSLHYGTKPALANVTLNIYRGCITALIGPSGCGKTSFLSSINRLTDLIPGCRIAGRIRIDGTDIHDPARNVQALRRQIGMVFQKPTPFPLSIHRNIELPLHEHGITRRAETEAIIEQALQDVGLWDEVHDRLGASALSLSGGQQQRLCIARALALNPQILLMDEPCSALDPIASGVVEDLISRLRGRYTIVIVTHNLAQARRIANYAAFFWVKEHAGRLVEFGHCRQIFESPAHELTAAYVNGARG</sequence>
<keyword evidence="1" id="KW-0813">Transport</keyword>
<dbReference type="PANTHER" id="PTHR43423">
    <property type="entry name" value="ABC TRANSPORTER I FAMILY MEMBER 17"/>
    <property type="match status" value="1"/>
</dbReference>
<feature type="domain" description="ABC transporter" evidence="7">
    <location>
        <begin position="43"/>
        <end position="288"/>
    </location>
</feature>
<dbReference type="Proteomes" id="UP000183471">
    <property type="component" value="Unassembled WGS sequence"/>
</dbReference>